<organism evidence="1">
    <name type="scientific">marine metagenome</name>
    <dbReference type="NCBI Taxonomy" id="408172"/>
    <lineage>
        <taxon>unclassified sequences</taxon>
        <taxon>metagenomes</taxon>
        <taxon>ecological metagenomes</taxon>
    </lineage>
</organism>
<name>A0A382G5R1_9ZZZZ</name>
<sequence length="30" mass="3387">VPVYEITNVLILFVMRMKDTVAIGYVVSCL</sequence>
<accession>A0A382G5R1</accession>
<feature type="non-terminal residue" evidence="1">
    <location>
        <position position="1"/>
    </location>
</feature>
<gene>
    <name evidence="1" type="ORF">METZ01_LOCUS222959</name>
</gene>
<dbReference type="EMBL" id="UINC01053512">
    <property type="protein sequence ID" value="SVB70105.1"/>
    <property type="molecule type" value="Genomic_DNA"/>
</dbReference>
<feature type="non-terminal residue" evidence="1">
    <location>
        <position position="30"/>
    </location>
</feature>
<dbReference type="AlphaFoldDB" id="A0A382G5R1"/>
<reference evidence="1" key="1">
    <citation type="submission" date="2018-05" db="EMBL/GenBank/DDBJ databases">
        <authorList>
            <person name="Lanie J.A."/>
            <person name="Ng W.-L."/>
            <person name="Kazmierczak K.M."/>
            <person name="Andrzejewski T.M."/>
            <person name="Davidsen T.M."/>
            <person name="Wayne K.J."/>
            <person name="Tettelin H."/>
            <person name="Glass J.I."/>
            <person name="Rusch D."/>
            <person name="Podicherti R."/>
            <person name="Tsui H.-C.T."/>
            <person name="Winkler M.E."/>
        </authorList>
    </citation>
    <scope>NUCLEOTIDE SEQUENCE</scope>
</reference>
<proteinExistence type="predicted"/>
<protein>
    <submittedName>
        <fullName evidence="1">Uncharacterized protein</fullName>
    </submittedName>
</protein>
<evidence type="ECO:0000313" key="1">
    <source>
        <dbReference type="EMBL" id="SVB70105.1"/>
    </source>
</evidence>